<evidence type="ECO:0000256" key="1">
    <source>
        <dbReference type="SAM" id="MobiDB-lite"/>
    </source>
</evidence>
<accession>E9HZX3</accession>
<organism evidence="2 3">
    <name type="scientific">Daphnia pulex</name>
    <name type="common">Water flea</name>
    <dbReference type="NCBI Taxonomy" id="6669"/>
    <lineage>
        <taxon>Eukaryota</taxon>
        <taxon>Metazoa</taxon>
        <taxon>Ecdysozoa</taxon>
        <taxon>Arthropoda</taxon>
        <taxon>Crustacea</taxon>
        <taxon>Branchiopoda</taxon>
        <taxon>Diplostraca</taxon>
        <taxon>Cladocera</taxon>
        <taxon>Anomopoda</taxon>
        <taxon>Daphniidae</taxon>
        <taxon>Daphnia</taxon>
    </lineage>
</organism>
<keyword evidence="3" id="KW-1185">Reference proteome</keyword>
<evidence type="ECO:0000313" key="2">
    <source>
        <dbReference type="EMBL" id="EFX62707.1"/>
    </source>
</evidence>
<dbReference type="KEGG" id="dpx:DAPPUDRAFT_336564"/>
<evidence type="ECO:0000313" key="3">
    <source>
        <dbReference type="Proteomes" id="UP000000305"/>
    </source>
</evidence>
<dbReference type="InParanoid" id="E9HZX3"/>
<proteinExistence type="predicted"/>
<feature type="region of interest" description="Disordered" evidence="1">
    <location>
        <begin position="103"/>
        <end position="125"/>
    </location>
</feature>
<gene>
    <name evidence="2" type="ORF">DAPPUDRAFT_336564</name>
</gene>
<sequence>MASLIDSPLCPFKYHQTEQNQNNMDEPMDIGEALPDENIPFSIHIQAPVIDEFAPDEADVNNNDFQMAAHNDLPVEDVFAKKALLIGENPAEATGIEAELPQQIIPPENAPCLHRSTRTPKTLRR</sequence>
<dbReference type="OrthoDB" id="10336548at2759"/>
<feature type="compositionally biased region" description="Basic residues" evidence="1">
    <location>
        <begin position="115"/>
        <end position="125"/>
    </location>
</feature>
<name>E9HZX3_DAPPU</name>
<dbReference type="EMBL" id="GL733429">
    <property type="protein sequence ID" value="EFX62707.1"/>
    <property type="molecule type" value="Genomic_DNA"/>
</dbReference>
<dbReference type="AlphaFoldDB" id="E9HZX3"/>
<reference evidence="2 3" key="1">
    <citation type="journal article" date="2011" name="Science">
        <title>The ecoresponsive genome of Daphnia pulex.</title>
        <authorList>
            <person name="Colbourne J.K."/>
            <person name="Pfrender M.E."/>
            <person name="Gilbert D."/>
            <person name="Thomas W.K."/>
            <person name="Tucker A."/>
            <person name="Oakley T.H."/>
            <person name="Tokishita S."/>
            <person name="Aerts A."/>
            <person name="Arnold G.J."/>
            <person name="Basu M.K."/>
            <person name="Bauer D.J."/>
            <person name="Caceres C.E."/>
            <person name="Carmel L."/>
            <person name="Casola C."/>
            <person name="Choi J.H."/>
            <person name="Detter J.C."/>
            <person name="Dong Q."/>
            <person name="Dusheyko S."/>
            <person name="Eads B.D."/>
            <person name="Frohlich T."/>
            <person name="Geiler-Samerotte K.A."/>
            <person name="Gerlach D."/>
            <person name="Hatcher P."/>
            <person name="Jogdeo S."/>
            <person name="Krijgsveld J."/>
            <person name="Kriventseva E.V."/>
            <person name="Kultz D."/>
            <person name="Laforsch C."/>
            <person name="Lindquist E."/>
            <person name="Lopez J."/>
            <person name="Manak J.R."/>
            <person name="Muller J."/>
            <person name="Pangilinan J."/>
            <person name="Patwardhan R.P."/>
            <person name="Pitluck S."/>
            <person name="Pritham E.J."/>
            <person name="Rechtsteiner A."/>
            <person name="Rho M."/>
            <person name="Rogozin I.B."/>
            <person name="Sakarya O."/>
            <person name="Salamov A."/>
            <person name="Schaack S."/>
            <person name="Shapiro H."/>
            <person name="Shiga Y."/>
            <person name="Skalitzky C."/>
            <person name="Smith Z."/>
            <person name="Souvorov A."/>
            <person name="Sung W."/>
            <person name="Tang Z."/>
            <person name="Tsuchiya D."/>
            <person name="Tu H."/>
            <person name="Vos H."/>
            <person name="Wang M."/>
            <person name="Wolf Y.I."/>
            <person name="Yamagata H."/>
            <person name="Yamada T."/>
            <person name="Ye Y."/>
            <person name="Shaw J.R."/>
            <person name="Andrews J."/>
            <person name="Crease T.J."/>
            <person name="Tang H."/>
            <person name="Lucas S.M."/>
            <person name="Robertson H.M."/>
            <person name="Bork P."/>
            <person name="Koonin E.V."/>
            <person name="Zdobnov E.M."/>
            <person name="Grigoriev I.V."/>
            <person name="Lynch M."/>
            <person name="Boore J.L."/>
        </authorList>
    </citation>
    <scope>NUCLEOTIDE SEQUENCE [LARGE SCALE GENOMIC DNA]</scope>
</reference>
<protein>
    <submittedName>
        <fullName evidence="2">Uncharacterized protein</fullName>
    </submittedName>
</protein>
<dbReference type="Proteomes" id="UP000000305">
    <property type="component" value="Unassembled WGS sequence"/>
</dbReference>
<dbReference type="HOGENOM" id="CLU_1994864_0_0_1"/>